<evidence type="ECO:0000256" key="8">
    <source>
        <dbReference type="SAM" id="Phobius"/>
    </source>
</evidence>
<feature type="transmembrane region" description="Helical" evidence="8">
    <location>
        <begin position="154"/>
        <end position="174"/>
    </location>
</feature>
<dbReference type="AlphaFoldDB" id="A0A5C4U5I1"/>
<accession>A0A5C4U5I1</accession>
<dbReference type="GO" id="GO:0005886">
    <property type="term" value="C:plasma membrane"/>
    <property type="evidence" value="ECO:0007669"/>
    <property type="project" value="UniProtKB-SubCell"/>
</dbReference>
<reference evidence="9 10" key="1">
    <citation type="submission" date="2019-06" db="EMBL/GenBank/DDBJ databases">
        <authorList>
            <person name="Li J."/>
        </authorList>
    </citation>
    <scope>NUCLEOTIDE SEQUENCE [LARGE SCALE GENOMIC DNA]</scope>
    <source>
        <strain evidence="9 10">LMG 28165</strain>
    </source>
</reference>
<feature type="transmembrane region" description="Helical" evidence="8">
    <location>
        <begin position="368"/>
        <end position="390"/>
    </location>
</feature>
<sequence>MPLACSRVSTPLLTSSPAASSISRVVRVGAWPLAVTLVIHAIAVLAVEGSPTDDFTTVYSAIRRFLDGVPVYNEVYHHVDPHYLYNPGATLLLAPLGMITNFTLARGLFILANAAGIIASLAILTRLVGHKLSGALFPLSIVVAFCTEAVRSTLVFSNINGLLLLALVGFYWLWLSNRRGAAGLVLGLAIVIKPMFAPVAVIPIVQRCWKTPLMAALVPAVLNLVAWPIIPGAQGYLTEVAPYLKITRDYANVSLPGLTTYFATPPVVFWSLAVVVAVSVILGGLALLRLMRIDDFTWLVTTTTLVLTGVYLLSSLGQQYYSLMLIPALFTALRPSSAFHTTPAWLAAVMFLAPLDWATHEWPTLGRWFTLFLPTMGWLMLVVTIAAWAISRPKASDKLHPPHTDKKVIAHD</sequence>
<evidence type="ECO:0000256" key="2">
    <source>
        <dbReference type="ARBA" id="ARBA00022475"/>
    </source>
</evidence>
<evidence type="ECO:0000256" key="4">
    <source>
        <dbReference type="ARBA" id="ARBA00022692"/>
    </source>
</evidence>
<feature type="transmembrane region" description="Helical" evidence="8">
    <location>
        <begin position="180"/>
        <end position="205"/>
    </location>
</feature>
<evidence type="ECO:0000256" key="1">
    <source>
        <dbReference type="ARBA" id="ARBA00004651"/>
    </source>
</evidence>
<keyword evidence="3" id="KW-0808">Transferase</keyword>
<feature type="transmembrane region" description="Helical" evidence="8">
    <location>
        <begin position="267"/>
        <end position="288"/>
    </location>
</feature>
<feature type="transmembrane region" description="Helical" evidence="8">
    <location>
        <begin position="104"/>
        <end position="124"/>
    </location>
</feature>
<dbReference type="InterPro" id="IPR018584">
    <property type="entry name" value="GT87"/>
</dbReference>
<evidence type="ECO:0000256" key="7">
    <source>
        <dbReference type="ARBA" id="ARBA00024033"/>
    </source>
</evidence>
<keyword evidence="4 8" id="KW-0812">Transmembrane</keyword>
<feature type="transmembrane region" description="Helical" evidence="8">
    <location>
        <begin position="344"/>
        <end position="362"/>
    </location>
</feature>
<dbReference type="Pfam" id="PF09594">
    <property type="entry name" value="GT87"/>
    <property type="match status" value="1"/>
</dbReference>
<keyword evidence="2" id="KW-1003">Cell membrane</keyword>
<dbReference type="OrthoDB" id="5175994at2"/>
<comment type="similarity">
    <text evidence="7">Belongs to the glycosyltransferase 87 family.</text>
</comment>
<evidence type="ECO:0000256" key="5">
    <source>
        <dbReference type="ARBA" id="ARBA00022989"/>
    </source>
</evidence>
<evidence type="ECO:0000313" key="10">
    <source>
        <dbReference type="Proteomes" id="UP000312032"/>
    </source>
</evidence>
<keyword evidence="5 8" id="KW-1133">Transmembrane helix</keyword>
<dbReference type="Proteomes" id="UP000312032">
    <property type="component" value="Unassembled WGS sequence"/>
</dbReference>
<gene>
    <name evidence="9" type="ORF">FHE74_02180</name>
</gene>
<comment type="subcellular location">
    <subcellularLocation>
        <location evidence="1">Cell membrane</location>
        <topology evidence="1">Multi-pass membrane protein</topology>
    </subcellularLocation>
</comment>
<feature type="transmembrane region" description="Helical" evidence="8">
    <location>
        <begin position="295"/>
        <end position="314"/>
    </location>
</feature>
<proteinExistence type="inferred from homology"/>
<organism evidence="9 10">
    <name type="scientific">Corynebacterium tapiri</name>
    <dbReference type="NCBI Taxonomy" id="1448266"/>
    <lineage>
        <taxon>Bacteria</taxon>
        <taxon>Bacillati</taxon>
        <taxon>Actinomycetota</taxon>
        <taxon>Actinomycetes</taxon>
        <taxon>Mycobacteriales</taxon>
        <taxon>Corynebacteriaceae</taxon>
        <taxon>Corynebacterium</taxon>
    </lineage>
</organism>
<name>A0A5C4U5I1_9CORY</name>
<protein>
    <submittedName>
        <fullName evidence="9">DUF2029 domain-containing protein</fullName>
    </submittedName>
</protein>
<feature type="transmembrane region" description="Helical" evidence="8">
    <location>
        <begin position="28"/>
        <end position="47"/>
    </location>
</feature>
<evidence type="ECO:0000256" key="6">
    <source>
        <dbReference type="ARBA" id="ARBA00023136"/>
    </source>
</evidence>
<keyword evidence="10" id="KW-1185">Reference proteome</keyword>
<evidence type="ECO:0000256" key="3">
    <source>
        <dbReference type="ARBA" id="ARBA00022679"/>
    </source>
</evidence>
<dbReference type="EMBL" id="VDHJ01000003">
    <property type="protein sequence ID" value="TNL99449.1"/>
    <property type="molecule type" value="Genomic_DNA"/>
</dbReference>
<dbReference type="GO" id="GO:0016758">
    <property type="term" value="F:hexosyltransferase activity"/>
    <property type="evidence" value="ECO:0007669"/>
    <property type="project" value="InterPro"/>
</dbReference>
<comment type="caution">
    <text evidence="9">The sequence shown here is derived from an EMBL/GenBank/DDBJ whole genome shotgun (WGS) entry which is preliminary data.</text>
</comment>
<evidence type="ECO:0000313" key="9">
    <source>
        <dbReference type="EMBL" id="TNL99449.1"/>
    </source>
</evidence>
<keyword evidence="6 8" id="KW-0472">Membrane</keyword>